<reference evidence="4 5" key="1">
    <citation type="submission" date="2020-02" db="EMBL/GenBank/DDBJ databases">
        <title>Rhodobacter algicola sp. nov., isolated from microalga culture.</title>
        <authorList>
            <person name="Park C.-Y."/>
        </authorList>
    </citation>
    <scope>NUCLEOTIDE SEQUENCE [LARGE SCALE GENOMIC DNA]</scope>
    <source>
        <strain evidence="4 5">ETT8</strain>
    </source>
</reference>
<gene>
    <name evidence="4" type="ORF">G3572_12225</name>
</gene>
<dbReference type="PANTHER" id="PTHR34605:SF3">
    <property type="entry name" value="P CELL-TYPE AGGLUTINATION PROTEIN MAP4-LIKE-RELATED"/>
    <property type="match status" value="1"/>
</dbReference>
<dbReference type="GO" id="GO:0006310">
    <property type="term" value="P:DNA recombination"/>
    <property type="evidence" value="ECO:0007669"/>
    <property type="project" value="UniProtKB-KW"/>
</dbReference>
<organism evidence="4 5">
    <name type="scientific">Pseudotabrizicola algicola</name>
    <dbReference type="NCBI Taxonomy" id="2709381"/>
    <lineage>
        <taxon>Bacteria</taxon>
        <taxon>Pseudomonadati</taxon>
        <taxon>Pseudomonadota</taxon>
        <taxon>Alphaproteobacteria</taxon>
        <taxon>Rhodobacterales</taxon>
        <taxon>Paracoccaceae</taxon>
        <taxon>Pseudotabrizicola</taxon>
    </lineage>
</organism>
<dbReference type="GO" id="GO:0015074">
    <property type="term" value="P:DNA integration"/>
    <property type="evidence" value="ECO:0007669"/>
    <property type="project" value="InterPro"/>
</dbReference>
<dbReference type="Proteomes" id="UP000481421">
    <property type="component" value="Unassembled WGS sequence"/>
</dbReference>
<dbReference type="Gene3D" id="1.10.150.130">
    <property type="match status" value="1"/>
</dbReference>
<keyword evidence="5" id="KW-1185">Reference proteome</keyword>
<evidence type="ECO:0000256" key="2">
    <source>
        <dbReference type="ARBA" id="ARBA00023172"/>
    </source>
</evidence>
<dbReference type="SUPFAM" id="SSF56349">
    <property type="entry name" value="DNA breaking-rejoining enzymes"/>
    <property type="match status" value="1"/>
</dbReference>
<evidence type="ECO:0000313" key="4">
    <source>
        <dbReference type="EMBL" id="NEX46975.1"/>
    </source>
</evidence>
<name>A0A6B3RSK4_9RHOB</name>
<evidence type="ECO:0000256" key="1">
    <source>
        <dbReference type="ARBA" id="ARBA00023125"/>
    </source>
</evidence>
<dbReference type="InterPro" id="IPR010998">
    <property type="entry name" value="Integrase_recombinase_N"/>
</dbReference>
<dbReference type="InterPro" id="IPR052925">
    <property type="entry name" value="Phage_Integrase-like_Recomb"/>
</dbReference>
<sequence>MDERFAVNCNANTFLHKERETLTDEATDLLRHSLAPATERALRGDLMHFQDWGGSLPATPATVCAYVGDHAGYHAVATIQRRVASISKAHEMAGLPNPCRAEVVKATLRGLRRKHGTAQRQAKPLMRDDLLLVLDSLGETLRDQRDRALLLLGFAGGFRRSELVALERADIETVRQGLIVTIKRSKTDQEAAGRRIGIPHGRTRHCPVAAVEAWLSASAIDTGPLFRPITRHGHVATNPLTGDAVSVLLRERLAAAGIDPEGYSGHSLRAGFATSAAQAGVSTLKIRAQTGHASDAMLARYVREGELFTGNAAGALL</sequence>
<keyword evidence="1" id="KW-0238">DNA-binding</keyword>
<evidence type="ECO:0000259" key="3">
    <source>
        <dbReference type="PROSITE" id="PS51898"/>
    </source>
</evidence>
<dbReference type="InterPro" id="IPR002104">
    <property type="entry name" value="Integrase_catalytic"/>
</dbReference>
<dbReference type="SUPFAM" id="SSF47823">
    <property type="entry name" value="lambda integrase-like, N-terminal domain"/>
    <property type="match status" value="1"/>
</dbReference>
<protein>
    <submittedName>
        <fullName evidence="4">Site-specific integrase</fullName>
    </submittedName>
</protein>
<feature type="domain" description="Tyr recombinase" evidence="3">
    <location>
        <begin position="120"/>
        <end position="317"/>
    </location>
</feature>
<dbReference type="CDD" id="cd00799">
    <property type="entry name" value="INT_Cre_C"/>
    <property type="match status" value="1"/>
</dbReference>
<keyword evidence="2" id="KW-0233">DNA recombination</keyword>
<dbReference type="Pfam" id="PF00589">
    <property type="entry name" value="Phage_integrase"/>
    <property type="match status" value="1"/>
</dbReference>
<dbReference type="InterPro" id="IPR013762">
    <property type="entry name" value="Integrase-like_cat_sf"/>
</dbReference>
<dbReference type="InterPro" id="IPR011010">
    <property type="entry name" value="DNA_brk_join_enz"/>
</dbReference>
<dbReference type="AlphaFoldDB" id="A0A6B3RSK4"/>
<dbReference type="EMBL" id="JAAIKE010000003">
    <property type="protein sequence ID" value="NEX46975.1"/>
    <property type="molecule type" value="Genomic_DNA"/>
</dbReference>
<dbReference type="GO" id="GO:0003677">
    <property type="term" value="F:DNA binding"/>
    <property type="evidence" value="ECO:0007669"/>
    <property type="project" value="UniProtKB-KW"/>
</dbReference>
<dbReference type="PANTHER" id="PTHR34605">
    <property type="entry name" value="PHAGE_INTEGRASE DOMAIN-CONTAINING PROTEIN"/>
    <property type="match status" value="1"/>
</dbReference>
<comment type="caution">
    <text evidence="4">The sequence shown here is derived from an EMBL/GenBank/DDBJ whole genome shotgun (WGS) entry which is preliminary data.</text>
</comment>
<proteinExistence type="predicted"/>
<dbReference type="Gene3D" id="1.10.443.10">
    <property type="entry name" value="Intergrase catalytic core"/>
    <property type="match status" value="1"/>
</dbReference>
<accession>A0A6B3RSK4</accession>
<evidence type="ECO:0000313" key="5">
    <source>
        <dbReference type="Proteomes" id="UP000481421"/>
    </source>
</evidence>
<dbReference type="PROSITE" id="PS51898">
    <property type="entry name" value="TYR_RECOMBINASE"/>
    <property type="match status" value="1"/>
</dbReference>